<feature type="signal peptide" evidence="1">
    <location>
        <begin position="1"/>
        <end position="27"/>
    </location>
</feature>
<dbReference type="EMBL" id="FLUP01000001">
    <property type="protein sequence ID" value="SBW04499.1"/>
    <property type="molecule type" value="Genomic_DNA"/>
</dbReference>
<sequence>MRFEILGKARRALFPVLCAAALLPACASKETQEIPDGMAVTVTLREVHRCSRISPEIQVAQTPGSTDYYDVRLVEFTSDGQDLFLGGGEWNNDGSGIIPEGGLTRHYRGPCPPAGQPRNYAFIVSAMNRQNMQPLSVRLFRFTQE</sequence>
<feature type="chain" id="PRO_5011112555" description="MbtF" evidence="1">
    <location>
        <begin position="28"/>
        <end position="145"/>
    </location>
</feature>
<reference evidence="2" key="1">
    <citation type="submission" date="2016-04" db="EMBL/GenBank/DDBJ databases">
        <authorList>
            <person name="Evans L.H."/>
            <person name="Alamgir A."/>
            <person name="Owens N."/>
            <person name="Weber N.D."/>
            <person name="Virtaneva K."/>
            <person name="Barbian K."/>
            <person name="Babar A."/>
            <person name="Rosenke K."/>
        </authorList>
    </citation>
    <scope>NUCLEOTIDE SEQUENCE</scope>
    <source>
        <strain evidence="2">92-2</strain>
    </source>
</reference>
<gene>
    <name evidence="2" type="ORF">KM92DES2_11933</name>
</gene>
<dbReference type="GeneID" id="72383823"/>
<evidence type="ECO:0000256" key="1">
    <source>
        <dbReference type="SAM" id="SignalP"/>
    </source>
</evidence>
<evidence type="ECO:0008006" key="3">
    <source>
        <dbReference type="Google" id="ProtNLM"/>
    </source>
</evidence>
<dbReference type="AlphaFoldDB" id="A0A212JYK0"/>
<dbReference type="SUPFAM" id="SSF49777">
    <property type="entry name" value="PEBP-like"/>
    <property type="match status" value="1"/>
</dbReference>
<evidence type="ECO:0000313" key="2">
    <source>
        <dbReference type="EMBL" id="SBW04499.1"/>
    </source>
</evidence>
<protein>
    <recommendedName>
        <fullName evidence="3">MbtF</fullName>
    </recommendedName>
</protein>
<dbReference type="InterPro" id="IPR036610">
    <property type="entry name" value="PEBP-like_sf"/>
</dbReference>
<organism evidence="2">
    <name type="scientific">uncultured Desulfovibrio sp</name>
    <dbReference type="NCBI Taxonomy" id="167968"/>
    <lineage>
        <taxon>Bacteria</taxon>
        <taxon>Pseudomonadati</taxon>
        <taxon>Thermodesulfobacteriota</taxon>
        <taxon>Desulfovibrionia</taxon>
        <taxon>Desulfovibrionales</taxon>
        <taxon>Desulfovibrionaceae</taxon>
        <taxon>Desulfovibrio</taxon>
        <taxon>environmental samples</taxon>
    </lineage>
</organism>
<dbReference type="RefSeq" id="WP_027180823.1">
    <property type="nucleotide sequence ID" value="NZ_CABUEN010000003.1"/>
</dbReference>
<name>A0A212JYK0_9BACT</name>
<keyword evidence="1" id="KW-0732">Signal</keyword>
<proteinExistence type="predicted"/>
<accession>A0A212JYK0</accession>